<dbReference type="InterPro" id="IPR057642">
    <property type="entry name" value="TXNDC16_2nd"/>
</dbReference>
<dbReference type="PANTHER" id="PTHR22699:SF1">
    <property type="entry name" value="THIOREDOXIN DOMAIN-CONTAINING PROTEIN 16"/>
    <property type="match status" value="1"/>
</dbReference>
<sequence length="803" mass="89388">MEKANTSNLIEFTAADFYERLHYGKMIFMYFQREVSPSISLFLLELEKSADMLQDYGVLVGKVNCDKEMIIKYCSEDKVSQTAFLFRSGKEFLSFDLDTVFDVNAIVSEVLFAILRDEVRYVHTETDLLAMEKSVMGLKDIVLAYVSSLGTEEHRSIMETAFVYGSKYQFILITGGPVLKHLGINKSPPSAGVWVLHCKDHLLLKSTKSSQCPQTRMRKPLSTLNLHSFLQLINAPLLTEMREEPSRITPSQFAPQVFLFAHPETEDMDKETAQTLALELRGLAQVLLIHREGPSVHTLKQYNAAYRMPGQELEYLTLHSIRDVQDLFTNEESQIEVEADEDDHFEDEDILDQLDDEVASSVYLNRGNELDMDIFTELNTQNFHSVVAQSSLTVALFYLKWDAVSMAFLEPFVEVAESLLDAGADDVQMCAVNCGEWTDLCAAQSGTSERPLPFQPITAFPTVLILRPQEPALRYKGMLSSQALYRFVLLSRVSSPLVLNDADLTKFMSGAIHPDLQGQAVDKVLGLFHTHAQPVFVEAARAQRGELLTGLLTDGLALKWASDHQTALPAVLVFPSWRTDGSPSVLPLVPSAEELTSLINTALLQPVPELTVASLPALLSRGRPLLLLFVGEEEDHIGLKQNRALVAELETLVQTGRTEMEEYSACWIHLGRTPAGIHVLGSYLGSVPPLPSLVLTHNPSAAEVYQYPPQQPITAASVLRWLRLVQEGREQAAGTLAKGSWPPASPFYDFLAVMDKNDPSSARQQIPKQETGKDQSRGGDREVNVVDDVTEKQTPGPNQHTEL</sequence>
<feature type="domain" description="TXNDC16 N-terminal" evidence="2">
    <location>
        <begin position="8"/>
        <end position="111"/>
    </location>
</feature>
<evidence type="ECO:0000256" key="1">
    <source>
        <dbReference type="SAM" id="MobiDB-lite"/>
    </source>
</evidence>
<dbReference type="Pfam" id="PF24508">
    <property type="entry name" value="TXNDC16_N"/>
    <property type="match status" value="1"/>
</dbReference>
<feature type="compositionally biased region" description="Polar residues" evidence="1">
    <location>
        <begin position="792"/>
        <end position="803"/>
    </location>
</feature>
<feature type="domain" description="TXNDC16 second thioredoxin-like" evidence="3">
    <location>
        <begin position="112"/>
        <end position="236"/>
    </location>
</feature>
<feature type="domain" description="TXNDC16 third thioredoxin-like" evidence="4">
    <location>
        <begin position="237"/>
        <end position="322"/>
    </location>
</feature>
<dbReference type="CDD" id="cd02961">
    <property type="entry name" value="PDI_a_family"/>
    <property type="match status" value="1"/>
</dbReference>
<evidence type="ECO:0000313" key="6">
    <source>
        <dbReference type="Proteomes" id="UP001497482"/>
    </source>
</evidence>
<feature type="compositionally biased region" description="Basic and acidic residues" evidence="1">
    <location>
        <begin position="770"/>
        <end position="784"/>
    </location>
</feature>
<reference evidence="5 6" key="1">
    <citation type="submission" date="2024-04" db="EMBL/GenBank/DDBJ databases">
        <authorList>
            <person name="Waldvogel A.-M."/>
            <person name="Schoenle A."/>
        </authorList>
    </citation>
    <scope>NUCLEOTIDE SEQUENCE [LARGE SCALE GENOMIC DNA]</scope>
</reference>
<evidence type="ECO:0000259" key="2">
    <source>
        <dbReference type="Pfam" id="PF24508"/>
    </source>
</evidence>
<dbReference type="InterPro" id="IPR040090">
    <property type="entry name" value="TXNDC16"/>
</dbReference>
<dbReference type="Pfam" id="PF24510">
    <property type="entry name" value="TXNDC16_3rd"/>
    <property type="match status" value="1"/>
</dbReference>
<dbReference type="InterPro" id="IPR057639">
    <property type="entry name" value="TXNDC16_N"/>
</dbReference>
<name>A0AAV2LB15_KNICA</name>
<dbReference type="AlphaFoldDB" id="A0AAV2LB15"/>
<accession>A0AAV2LB15</accession>
<dbReference type="InterPro" id="IPR057645">
    <property type="entry name" value="TXNDC16_3rd"/>
</dbReference>
<dbReference type="Pfam" id="PF24509">
    <property type="entry name" value="TXNDC16_2nd"/>
    <property type="match status" value="1"/>
</dbReference>
<feature type="region of interest" description="Disordered" evidence="1">
    <location>
        <begin position="758"/>
        <end position="803"/>
    </location>
</feature>
<dbReference type="SUPFAM" id="SSF52833">
    <property type="entry name" value="Thioredoxin-like"/>
    <property type="match status" value="1"/>
</dbReference>
<dbReference type="Gene3D" id="3.40.30.10">
    <property type="entry name" value="Glutaredoxin"/>
    <property type="match status" value="1"/>
</dbReference>
<dbReference type="Pfam" id="PF13848">
    <property type="entry name" value="Thioredoxin_6"/>
    <property type="match status" value="1"/>
</dbReference>
<dbReference type="Proteomes" id="UP001497482">
    <property type="component" value="Chromosome 22"/>
</dbReference>
<evidence type="ECO:0000313" key="5">
    <source>
        <dbReference type="EMBL" id="CAL1598283.1"/>
    </source>
</evidence>
<dbReference type="InterPro" id="IPR036249">
    <property type="entry name" value="Thioredoxin-like_sf"/>
</dbReference>
<protein>
    <recommendedName>
        <fullName evidence="7">Thioredoxin domain-containing protein</fullName>
    </recommendedName>
</protein>
<evidence type="ECO:0000259" key="3">
    <source>
        <dbReference type="Pfam" id="PF24509"/>
    </source>
</evidence>
<dbReference type="EMBL" id="OZ035844">
    <property type="protein sequence ID" value="CAL1598283.1"/>
    <property type="molecule type" value="Genomic_DNA"/>
</dbReference>
<evidence type="ECO:0008006" key="7">
    <source>
        <dbReference type="Google" id="ProtNLM"/>
    </source>
</evidence>
<keyword evidence="6" id="KW-1185">Reference proteome</keyword>
<proteinExistence type="predicted"/>
<dbReference type="PANTHER" id="PTHR22699">
    <property type="entry name" value="THIOREDOXIN DOMAIN-CONTAINING PROTEIN 16"/>
    <property type="match status" value="1"/>
</dbReference>
<feature type="compositionally biased region" description="Polar residues" evidence="1">
    <location>
        <begin position="759"/>
        <end position="768"/>
    </location>
</feature>
<gene>
    <name evidence="5" type="ORF">KC01_LOCUS26692</name>
</gene>
<evidence type="ECO:0000259" key="4">
    <source>
        <dbReference type="Pfam" id="PF24510"/>
    </source>
</evidence>
<organism evidence="5 6">
    <name type="scientific">Knipowitschia caucasica</name>
    <name type="common">Caucasian dwarf goby</name>
    <name type="synonym">Pomatoschistus caucasicus</name>
    <dbReference type="NCBI Taxonomy" id="637954"/>
    <lineage>
        <taxon>Eukaryota</taxon>
        <taxon>Metazoa</taxon>
        <taxon>Chordata</taxon>
        <taxon>Craniata</taxon>
        <taxon>Vertebrata</taxon>
        <taxon>Euteleostomi</taxon>
        <taxon>Actinopterygii</taxon>
        <taxon>Neopterygii</taxon>
        <taxon>Teleostei</taxon>
        <taxon>Neoteleostei</taxon>
        <taxon>Acanthomorphata</taxon>
        <taxon>Gobiaria</taxon>
        <taxon>Gobiiformes</taxon>
        <taxon>Gobioidei</taxon>
        <taxon>Gobiidae</taxon>
        <taxon>Gobiinae</taxon>
        <taxon>Knipowitschia</taxon>
    </lineage>
</organism>